<evidence type="ECO:0000313" key="6">
    <source>
        <dbReference type="Proteomes" id="UP000031847"/>
    </source>
</evidence>
<comment type="caution">
    <text evidence="5">The sequence shown here is derived from an EMBL/GenBank/DDBJ whole genome shotgun (WGS) entry which is preliminary data.</text>
</comment>
<keyword evidence="1" id="KW-0805">Transcription regulation</keyword>
<keyword evidence="2" id="KW-0238">DNA-binding</keyword>
<protein>
    <submittedName>
        <fullName evidence="5">Predicted transcriptional regulator</fullName>
    </submittedName>
</protein>
<dbReference type="CDD" id="cd06529">
    <property type="entry name" value="S24_LexA-like"/>
    <property type="match status" value="1"/>
</dbReference>
<name>A0A0B8QNZ7_LACLL</name>
<evidence type="ECO:0000313" key="5">
    <source>
        <dbReference type="EMBL" id="GAM80316.1"/>
    </source>
</evidence>
<dbReference type="PROSITE" id="PS50943">
    <property type="entry name" value="HTH_CROC1"/>
    <property type="match status" value="1"/>
</dbReference>
<dbReference type="SMART" id="SM00530">
    <property type="entry name" value="HTH_XRE"/>
    <property type="match status" value="1"/>
</dbReference>
<dbReference type="InterPro" id="IPR036286">
    <property type="entry name" value="LexA/Signal_pep-like_sf"/>
</dbReference>
<proteinExistence type="predicted"/>
<dbReference type="InterPro" id="IPR001387">
    <property type="entry name" value="Cro/C1-type_HTH"/>
</dbReference>
<dbReference type="SUPFAM" id="SSF51306">
    <property type="entry name" value="LexA/Signal peptidase"/>
    <property type="match status" value="1"/>
</dbReference>
<organism evidence="5 6">
    <name type="scientific">Lactococcus lactis subsp. lactis</name>
    <name type="common">Streptococcus lactis</name>
    <dbReference type="NCBI Taxonomy" id="1360"/>
    <lineage>
        <taxon>Bacteria</taxon>
        <taxon>Bacillati</taxon>
        <taxon>Bacillota</taxon>
        <taxon>Bacilli</taxon>
        <taxon>Lactobacillales</taxon>
        <taxon>Streptococcaceae</taxon>
        <taxon>Lactococcus</taxon>
    </lineage>
</organism>
<accession>A0A0B8QNZ7</accession>
<sequence>MILEIFSIIILINSIIGRSVMNIGKKLKALREEKHLTQQEVAKRLGMTQGTYAIWEQKETNPTLEILKKITKIYDVSLQNLLGEKQEAQDVIDLVDNYKNLYQEQKETLGDLAKVMVERNTSRLEVHDSSVVYEIKTYHRKELYEVEVQDEELSAGFGTGVKDNYETYTIYTDTPVRRYDSAARIKGESMEPDIPNGSVVTFVNNGFDVNGDIYVISEGGYGEETLYCKQVFLEKDVFRCHSLNSDPQYKDFFLEEDARILGAVVDCVREIDPDLIED</sequence>
<evidence type="ECO:0000256" key="2">
    <source>
        <dbReference type="ARBA" id="ARBA00023125"/>
    </source>
</evidence>
<dbReference type="Proteomes" id="UP000031847">
    <property type="component" value="Unassembled WGS sequence"/>
</dbReference>
<dbReference type="AlphaFoldDB" id="A0A0B8QNZ7"/>
<dbReference type="InterPro" id="IPR039418">
    <property type="entry name" value="LexA-like"/>
</dbReference>
<dbReference type="Gene3D" id="1.10.260.40">
    <property type="entry name" value="lambda repressor-like DNA-binding domains"/>
    <property type="match status" value="1"/>
</dbReference>
<dbReference type="InterPro" id="IPR010982">
    <property type="entry name" value="Lambda_DNA-bd_dom_sf"/>
</dbReference>
<keyword evidence="3" id="KW-0804">Transcription</keyword>
<evidence type="ECO:0000256" key="1">
    <source>
        <dbReference type="ARBA" id="ARBA00023015"/>
    </source>
</evidence>
<dbReference type="Pfam" id="PF01381">
    <property type="entry name" value="HTH_3"/>
    <property type="match status" value="1"/>
</dbReference>
<dbReference type="PANTHER" id="PTHR40661">
    <property type="match status" value="1"/>
</dbReference>
<dbReference type="InterPro" id="IPR015927">
    <property type="entry name" value="Peptidase_S24_S26A/B/C"/>
</dbReference>
<dbReference type="SUPFAM" id="SSF47413">
    <property type="entry name" value="lambda repressor-like DNA-binding domains"/>
    <property type="match status" value="1"/>
</dbReference>
<dbReference type="PANTHER" id="PTHR40661:SF1">
    <property type="entry name" value="HTH CRO_C1-TYPE DOMAIN-CONTAINING PROTEIN"/>
    <property type="match status" value="1"/>
</dbReference>
<gene>
    <name evidence="5" type="ORF">JCM5805K_1427</name>
</gene>
<dbReference type="EMBL" id="BBSI01000022">
    <property type="protein sequence ID" value="GAM80316.1"/>
    <property type="molecule type" value="Genomic_DNA"/>
</dbReference>
<reference evidence="5 6" key="1">
    <citation type="submission" date="2015-01" db="EMBL/GenBank/DDBJ databases">
        <title>Lactococcus lactis subsp.lactis JCM 5805 whole genome shotgun sequence.</title>
        <authorList>
            <person name="Fujii T."/>
            <person name="Tomita Y."/>
            <person name="Ikushima S."/>
            <person name="Fujiwara D."/>
        </authorList>
    </citation>
    <scope>NUCLEOTIDE SEQUENCE [LARGE SCALE GENOMIC DNA]</scope>
    <source>
        <strain evidence="5 6">JCM 5805</strain>
    </source>
</reference>
<dbReference type="GO" id="GO:0003677">
    <property type="term" value="F:DNA binding"/>
    <property type="evidence" value="ECO:0007669"/>
    <property type="project" value="UniProtKB-KW"/>
</dbReference>
<evidence type="ECO:0000256" key="3">
    <source>
        <dbReference type="ARBA" id="ARBA00023163"/>
    </source>
</evidence>
<dbReference type="CDD" id="cd00093">
    <property type="entry name" value="HTH_XRE"/>
    <property type="match status" value="1"/>
</dbReference>
<feature type="domain" description="HTH cro/C1-type" evidence="4">
    <location>
        <begin position="27"/>
        <end position="81"/>
    </location>
</feature>
<evidence type="ECO:0000259" key="4">
    <source>
        <dbReference type="PROSITE" id="PS50943"/>
    </source>
</evidence>
<dbReference type="Gene3D" id="2.10.109.10">
    <property type="entry name" value="Umud Fragment, subunit A"/>
    <property type="match status" value="1"/>
</dbReference>
<dbReference type="Pfam" id="PF00717">
    <property type="entry name" value="Peptidase_S24"/>
    <property type="match status" value="1"/>
</dbReference>